<gene>
    <name evidence="3" type="ORF">ACFQ0E_11995</name>
</gene>
<reference evidence="4" key="1">
    <citation type="journal article" date="2019" name="Int. J. Syst. Evol. Microbiol.">
        <title>The Global Catalogue of Microorganisms (GCM) 10K type strain sequencing project: providing services to taxonomists for standard genome sequencing and annotation.</title>
        <authorList>
            <consortium name="The Broad Institute Genomics Platform"/>
            <consortium name="The Broad Institute Genome Sequencing Center for Infectious Disease"/>
            <person name="Wu L."/>
            <person name="Ma J."/>
        </authorList>
    </citation>
    <scope>NUCLEOTIDE SEQUENCE [LARGE SCALE GENOMIC DNA]</scope>
    <source>
        <strain evidence="4">CCUG 55585</strain>
    </source>
</reference>
<keyword evidence="4" id="KW-1185">Reference proteome</keyword>
<protein>
    <recommendedName>
        <fullName evidence="5">DUF3558 domain-containing protein</fullName>
    </recommendedName>
</protein>
<feature type="chain" id="PRO_5045339282" description="DUF3558 domain-containing protein" evidence="2">
    <location>
        <begin position="21"/>
        <end position="203"/>
    </location>
</feature>
<keyword evidence="2" id="KW-0732">Signal</keyword>
<evidence type="ECO:0000313" key="3">
    <source>
        <dbReference type="EMBL" id="MFD0726315.1"/>
    </source>
</evidence>
<proteinExistence type="predicted"/>
<evidence type="ECO:0000256" key="1">
    <source>
        <dbReference type="SAM" id="MobiDB-lite"/>
    </source>
</evidence>
<evidence type="ECO:0000313" key="4">
    <source>
        <dbReference type="Proteomes" id="UP001597110"/>
    </source>
</evidence>
<feature type="compositionally biased region" description="Low complexity" evidence="1">
    <location>
        <begin position="26"/>
        <end position="45"/>
    </location>
</feature>
<name>A0ABW2YGU6_9GAMM</name>
<organism evidence="3 4">
    <name type="scientific">Lysobacter brunescens</name>
    <dbReference type="NCBI Taxonomy" id="262323"/>
    <lineage>
        <taxon>Bacteria</taxon>
        <taxon>Pseudomonadati</taxon>
        <taxon>Pseudomonadota</taxon>
        <taxon>Gammaproteobacteria</taxon>
        <taxon>Lysobacterales</taxon>
        <taxon>Lysobacteraceae</taxon>
        <taxon>Lysobacter</taxon>
    </lineage>
</organism>
<dbReference type="EMBL" id="JBHTIF010000001">
    <property type="protein sequence ID" value="MFD0726315.1"/>
    <property type="molecule type" value="Genomic_DNA"/>
</dbReference>
<comment type="caution">
    <text evidence="3">The sequence shown here is derived from an EMBL/GenBank/DDBJ whole genome shotgun (WGS) entry which is preliminary data.</text>
</comment>
<feature type="signal peptide" evidence="2">
    <location>
        <begin position="1"/>
        <end position="20"/>
    </location>
</feature>
<dbReference type="Proteomes" id="UP001597110">
    <property type="component" value="Unassembled WGS sequence"/>
</dbReference>
<dbReference type="PROSITE" id="PS51257">
    <property type="entry name" value="PROKAR_LIPOPROTEIN"/>
    <property type="match status" value="1"/>
</dbReference>
<sequence>MRRMMILATGIAALALVACNRETPAGSETAAAPSASAAAPAATPGPDEEIEQLKAVTPLDACATLTQDKLKAVYPDLTFTVQQTVAPQMSGYMWDSRCSYRAGVGTIEFAKDAPTHSVDIMIGTVVSEAKAQANLASRADLAKSTSGYQPQADLGANAYTISDIGMARLYFVKGQSEIEIDVADLKTPSAERIARAVALAKSL</sequence>
<dbReference type="RefSeq" id="WP_386823949.1">
    <property type="nucleotide sequence ID" value="NZ_JBHTIF010000001.1"/>
</dbReference>
<evidence type="ECO:0000256" key="2">
    <source>
        <dbReference type="SAM" id="SignalP"/>
    </source>
</evidence>
<feature type="region of interest" description="Disordered" evidence="1">
    <location>
        <begin position="26"/>
        <end position="46"/>
    </location>
</feature>
<accession>A0ABW2YGU6</accession>
<evidence type="ECO:0008006" key="5">
    <source>
        <dbReference type="Google" id="ProtNLM"/>
    </source>
</evidence>